<sequence length="344" mass="40112">MHISNAGLLFFDLVTTQELRINNHCKGQQITSFALLQPQNIWNPLKNDYIFLFGLENGNFIVCNKQGILFQKSLYESRVDKILTIINTNNLFLTVSLEDMHIRMWRLKFIYNEDEENQDIYQGPLQIALIKQLKEIQYTQVYAVRIPDSNSENKNKTPKKGQASPSVKKNPILDISQNQQSLENIILAKDTCDEIVIAYDNFARTTVFICKLMLERDNITDDLAIEDKHYVISYRSTKQQDDVKIKRLIKCCNEYLIVQNKEYIRIIEIGEKTQQYSKLLIAKIAKQFGINSVEQIKDIFITQLSRDSFAYLFMICFQIKGKTPIMGYFDPINELYFNPIAIDN</sequence>
<feature type="region of interest" description="Disordered" evidence="1">
    <location>
        <begin position="149"/>
        <end position="168"/>
    </location>
</feature>
<dbReference type="Proteomes" id="UP000039865">
    <property type="component" value="Unassembled WGS sequence"/>
</dbReference>
<protein>
    <submittedName>
        <fullName evidence="2">Uncharacterized protein</fullName>
    </submittedName>
</protein>
<proteinExistence type="predicted"/>
<name>A0A078AP08_STYLE</name>
<dbReference type="AlphaFoldDB" id="A0A078AP08"/>
<dbReference type="InParanoid" id="A0A078AP08"/>
<accession>A0A078AP08</accession>
<evidence type="ECO:0000313" key="3">
    <source>
        <dbReference type="Proteomes" id="UP000039865"/>
    </source>
</evidence>
<reference evidence="2 3" key="1">
    <citation type="submission" date="2014-06" db="EMBL/GenBank/DDBJ databases">
        <authorList>
            <person name="Swart Estienne"/>
        </authorList>
    </citation>
    <scope>NUCLEOTIDE SEQUENCE [LARGE SCALE GENOMIC DNA]</scope>
    <source>
        <strain evidence="2 3">130c</strain>
    </source>
</reference>
<gene>
    <name evidence="2" type="primary">Contig10177.g10870</name>
    <name evidence="2" type="ORF">STYLEM_12714</name>
</gene>
<keyword evidence="3" id="KW-1185">Reference proteome</keyword>
<dbReference type="EMBL" id="CCKQ01012062">
    <property type="protein sequence ID" value="CDW83666.1"/>
    <property type="molecule type" value="Genomic_DNA"/>
</dbReference>
<evidence type="ECO:0000313" key="2">
    <source>
        <dbReference type="EMBL" id="CDW83666.1"/>
    </source>
</evidence>
<organism evidence="2 3">
    <name type="scientific">Stylonychia lemnae</name>
    <name type="common">Ciliate</name>
    <dbReference type="NCBI Taxonomy" id="5949"/>
    <lineage>
        <taxon>Eukaryota</taxon>
        <taxon>Sar</taxon>
        <taxon>Alveolata</taxon>
        <taxon>Ciliophora</taxon>
        <taxon>Intramacronucleata</taxon>
        <taxon>Spirotrichea</taxon>
        <taxon>Stichotrichia</taxon>
        <taxon>Sporadotrichida</taxon>
        <taxon>Oxytrichidae</taxon>
        <taxon>Stylonychinae</taxon>
        <taxon>Stylonychia</taxon>
    </lineage>
</organism>
<evidence type="ECO:0000256" key="1">
    <source>
        <dbReference type="SAM" id="MobiDB-lite"/>
    </source>
</evidence>